<keyword evidence="3" id="KW-1185">Reference proteome</keyword>
<dbReference type="AlphaFoldDB" id="A0A1C7E8I2"/>
<evidence type="ECO:0000256" key="1">
    <source>
        <dbReference type="SAM" id="MobiDB-lite"/>
    </source>
</evidence>
<dbReference type="OrthoDB" id="2428449at2"/>
<dbReference type="RefSeq" id="WP_068869764.1">
    <property type="nucleotide sequence ID" value="NZ_CP016539.2"/>
</dbReference>
<gene>
    <name evidence="2" type="ORF">BBI15_07345</name>
</gene>
<feature type="region of interest" description="Disordered" evidence="1">
    <location>
        <begin position="1"/>
        <end position="39"/>
    </location>
</feature>
<accession>A0A1C7E8I2</accession>
<feature type="compositionally biased region" description="Basic and acidic residues" evidence="1">
    <location>
        <begin position="13"/>
        <end position="33"/>
    </location>
</feature>
<protein>
    <submittedName>
        <fullName evidence="2">Uncharacterized protein</fullName>
    </submittedName>
</protein>
<evidence type="ECO:0000313" key="3">
    <source>
        <dbReference type="Proteomes" id="UP000092650"/>
    </source>
</evidence>
<name>A0A1C7E8I2_9BACL</name>
<dbReference type="EMBL" id="CP016539">
    <property type="protein sequence ID" value="ANU20038.1"/>
    <property type="molecule type" value="Genomic_DNA"/>
</dbReference>
<proteinExistence type="predicted"/>
<evidence type="ECO:0000313" key="2">
    <source>
        <dbReference type="EMBL" id="ANU20038.1"/>
    </source>
</evidence>
<reference evidence="2" key="1">
    <citation type="submission" date="2016-10" db="EMBL/GenBank/DDBJ databases">
        <authorList>
            <person name="See-Too W.S."/>
        </authorList>
    </citation>
    <scope>NUCLEOTIDE SEQUENCE [LARGE SCALE GENOMIC DNA]</scope>
    <source>
        <strain evidence="2">DSM 23997</strain>
    </source>
</reference>
<dbReference type="KEGG" id="ppla:BBI15_07345"/>
<dbReference type="Proteomes" id="UP000092650">
    <property type="component" value="Chromosome"/>
</dbReference>
<organism evidence="2 3">
    <name type="scientific">Planococcus plakortidis</name>
    <dbReference type="NCBI Taxonomy" id="1038856"/>
    <lineage>
        <taxon>Bacteria</taxon>
        <taxon>Bacillati</taxon>
        <taxon>Bacillota</taxon>
        <taxon>Bacilli</taxon>
        <taxon>Bacillales</taxon>
        <taxon>Caryophanaceae</taxon>
        <taxon>Planococcus</taxon>
    </lineage>
</organism>
<sequence>MMGIRHATSTIEKTPRIAGEETAKRTGERHVGDGPDSGMQANVHEFISWPLDRDVSVQLSRDEEEGLNKAELQISLENMKRLTRALIEHPIPLPTSYSQSALSEDGMHTLRIASKEAFPDFVKRLVDALAVLPRKK</sequence>